<feature type="compositionally biased region" description="Basic and acidic residues" evidence="1">
    <location>
        <begin position="871"/>
        <end position="881"/>
    </location>
</feature>
<feature type="compositionally biased region" description="Polar residues" evidence="1">
    <location>
        <begin position="883"/>
        <end position="893"/>
    </location>
</feature>
<comment type="caution">
    <text evidence="3">The sequence shown here is derived from an EMBL/GenBank/DDBJ whole genome shotgun (WGS) entry which is preliminary data.</text>
</comment>
<reference evidence="3" key="1">
    <citation type="submission" date="2020-08" db="EMBL/GenBank/DDBJ databases">
        <title>Multicomponent nature underlies the extraordinary mechanical properties of spider dragline silk.</title>
        <authorList>
            <person name="Kono N."/>
            <person name="Nakamura H."/>
            <person name="Mori M."/>
            <person name="Yoshida Y."/>
            <person name="Ohtoshi R."/>
            <person name="Malay A.D."/>
            <person name="Moran D.A.P."/>
            <person name="Tomita M."/>
            <person name="Numata K."/>
            <person name="Arakawa K."/>
        </authorList>
    </citation>
    <scope>NUCLEOTIDE SEQUENCE</scope>
</reference>
<proteinExistence type="predicted"/>
<sequence>MPKIRSVMWFFILRYLVHMIKCESDVDDFTSQESKWSQFFIIGSQNTEKQNSDGYFYHINPNQSSGNKFLQFNRYSRNPTLADQGGRSMFDQRNNNEKLQDFNYSQRFQDQPHVRTFRENFQRFVPAIKSNSYLKYDFQDSTEANLERESSIATTFQYLRTTSPPLIKISNRRKKYTELSNKNIGHRKVYSESSHIFPNQQTEFQPEEKDTNFRRAPVILNGKKSSIFLPFNNNSTDFLQNFHFQNGHSAPPVPVNKRINKNRELSDQNINHPSVKIEFARISRNPRVKLQREEKRTTRSGRRNVSQIVFANNNSRPTVSLTAKETGNEPEIVFFKNVSQSSSKNTSKTQNVQPVSNFNAKISLQYGTKLKFHKNDTKLEDNVQSYSTTLNSHKFGSKQFSSTNRKENITDNLAKTASIQNKLLRNDFTMSASESPLTSETDYLFYPRSSTVIETPKFDELAEDSNFFNTSTEPPFGQRIKPTKPFFQSNVNTRTFDQMQTTLDSSKTNNQFSLIRNKFEDNVKRKQYEESLAELNRTIFNLFWNSERLPVHEDSDALVLKNDAKLKNIKENREINSTNSKIKNDGLKKSPKSQLFVDPEYNYKKAKTHPTGDELYKSEDNIEEINIMNHTTKEETGKHIENSNAYVDRQSQSYTFRSYRTPNLDVEREHDPSPSSSLRPEDSDYHKSDSTPTHRTKYESNSPLTRYIKDSKDTVLKLKVHLLPFSKNETSRKSDSESENIHHLHVFTNVFEEFPPYQIQSYYAPVQQYYIPPSHYHNPKHSYVPIPESKNQNQFTLITPSLQEWKQHELTKIVKPVVKKGEPLTSSLDNHSTNSFLFSKNTEKTVPITEAVTIPYFEDKSSKILSTTNTKLEKVREKEESDSTAAAPSSGSHNQMFHFGLSGSFKPIINIIGAKVSREVNTEGKKLRNEYHSETENNPTDEIPATYSKVKNDKISTSDSLEENLSHLLTDNATSETSDMINSKMNNYFVTKISTIAKQNDLPGNLSASNKIANFQFMYPKYMNSTIFRNKLPATNTTTSSLHYTSTMNPEKTSLSSGNRSPYVNIEKRNKTELPFEERAINLFENFTHPNNSSVPEMININHTKCAHNTFLSTTNVNSTNSTYLRKKELESVEHNSTILNSAADIENSTTHEEIKQSINETKEMFKITSPMENIQDDIEFVATTPTNAFQKDSEFTTKADEIILFMTTDIYSETEENTTNKAPSINSTLLPDESTFDYNNGTDLNEAYIIINSTEYITLENASNYVTPSTFTEILNVQLDSTDIHPYRENKSTEKTNETEYSSNFEKQSNIENENSFKQSPGIEHSEIENVEFRSKALKDFSSSERIIVKNKTEQKESIHDNRTTEETTTLNASMDINTNHNQSLSNISLDQLKNFSSKNFLEISKDKSPTTESDEIVSKIKKDYFLEKNDNTHTTEKDKHIKSEMMNSLTQLTKRLIPSENSSTEISKAITDAESQNILNLQTSQKGEKEVDSKPFINLFSNLPTIQNTEAAETYELIRAIYISS</sequence>
<feature type="chain" id="PRO_5036497609" evidence="2">
    <location>
        <begin position="23"/>
        <end position="1527"/>
    </location>
</feature>
<evidence type="ECO:0000313" key="3">
    <source>
        <dbReference type="EMBL" id="GFY47146.1"/>
    </source>
</evidence>
<accession>A0A8X7BW26</accession>
<protein>
    <submittedName>
        <fullName evidence="3">Uncharacterized protein</fullName>
    </submittedName>
</protein>
<dbReference type="EMBL" id="BMAV01005778">
    <property type="protein sequence ID" value="GFY47146.1"/>
    <property type="molecule type" value="Genomic_DNA"/>
</dbReference>
<organism evidence="3 4">
    <name type="scientific">Trichonephila inaurata madagascariensis</name>
    <dbReference type="NCBI Taxonomy" id="2747483"/>
    <lineage>
        <taxon>Eukaryota</taxon>
        <taxon>Metazoa</taxon>
        <taxon>Ecdysozoa</taxon>
        <taxon>Arthropoda</taxon>
        <taxon>Chelicerata</taxon>
        <taxon>Arachnida</taxon>
        <taxon>Araneae</taxon>
        <taxon>Araneomorphae</taxon>
        <taxon>Entelegynae</taxon>
        <taxon>Araneoidea</taxon>
        <taxon>Nephilidae</taxon>
        <taxon>Trichonephila</taxon>
        <taxon>Trichonephila inaurata</taxon>
    </lineage>
</organism>
<feature type="compositionally biased region" description="Basic and acidic residues" evidence="1">
    <location>
        <begin position="631"/>
        <end position="641"/>
    </location>
</feature>
<name>A0A8X7BW26_9ARAC</name>
<feature type="region of interest" description="Disordered" evidence="1">
    <location>
        <begin position="869"/>
        <end position="893"/>
    </location>
</feature>
<feature type="region of interest" description="Disordered" evidence="1">
    <location>
        <begin position="631"/>
        <end position="705"/>
    </location>
</feature>
<evidence type="ECO:0000256" key="1">
    <source>
        <dbReference type="SAM" id="MobiDB-lite"/>
    </source>
</evidence>
<dbReference type="OrthoDB" id="6431896at2759"/>
<feature type="compositionally biased region" description="Basic and acidic residues" evidence="1">
    <location>
        <begin position="679"/>
        <end position="689"/>
    </location>
</feature>
<dbReference type="Proteomes" id="UP000886998">
    <property type="component" value="Unassembled WGS sequence"/>
</dbReference>
<keyword evidence="2" id="KW-0732">Signal</keyword>
<evidence type="ECO:0000256" key="2">
    <source>
        <dbReference type="SAM" id="SignalP"/>
    </source>
</evidence>
<keyword evidence="4" id="KW-1185">Reference proteome</keyword>
<feature type="compositionally biased region" description="Polar residues" evidence="1">
    <location>
        <begin position="642"/>
        <end position="661"/>
    </location>
</feature>
<evidence type="ECO:0000313" key="4">
    <source>
        <dbReference type="Proteomes" id="UP000886998"/>
    </source>
</evidence>
<feature type="signal peptide" evidence="2">
    <location>
        <begin position="1"/>
        <end position="22"/>
    </location>
</feature>
<gene>
    <name evidence="3" type="primary">AVEN_165344_1</name>
    <name evidence="3" type="ORF">TNIN_7551</name>
</gene>